<organism evidence="1 2">
    <name type="scientific">Kluyveromyces dobzhanskii CBS 2104</name>
    <dbReference type="NCBI Taxonomy" id="1427455"/>
    <lineage>
        <taxon>Eukaryota</taxon>
        <taxon>Fungi</taxon>
        <taxon>Dikarya</taxon>
        <taxon>Ascomycota</taxon>
        <taxon>Saccharomycotina</taxon>
        <taxon>Saccharomycetes</taxon>
        <taxon>Saccharomycetales</taxon>
        <taxon>Saccharomycetaceae</taxon>
        <taxon>Kluyveromyces</taxon>
    </lineage>
</organism>
<name>A0A0A8L8W7_9SACH</name>
<sequence>MSELVLSTYKSLLRSLVRSSKYNRIQQLQQDTKKQLALLTYNRIQLVRQQQEKGLDLMTKTKLVKQLSAVAKKIEVLKNEDVSKSKQLLFYDQSKHIKDIVVSLKDDPRSLEHLKDVGHFVVNQSEYEQLIERYNPGLKMSQEEKVQRTANKVGLQVPE</sequence>
<dbReference type="PANTHER" id="PTHR28015:SF1">
    <property type="entry name" value="ATP SYNTHASE ASSEMBLY FACTOR FMC1, MITOCHONDRIAL"/>
    <property type="match status" value="1"/>
</dbReference>
<evidence type="ECO:0000313" key="1">
    <source>
        <dbReference type="EMBL" id="CDO95526.1"/>
    </source>
</evidence>
<dbReference type="GO" id="GO:0033615">
    <property type="term" value="P:mitochondrial proton-transporting ATP synthase complex assembly"/>
    <property type="evidence" value="ECO:0007669"/>
    <property type="project" value="InterPro"/>
</dbReference>
<dbReference type="GO" id="GO:0005759">
    <property type="term" value="C:mitochondrial matrix"/>
    <property type="evidence" value="ECO:0007669"/>
    <property type="project" value="TreeGrafter"/>
</dbReference>
<accession>A0A0A8L8W7</accession>
<dbReference type="Pfam" id="PF13233">
    <property type="entry name" value="Complex1_LYR_2"/>
    <property type="match status" value="1"/>
</dbReference>
<dbReference type="EMBL" id="CCBQ010000045">
    <property type="protein sequence ID" value="CDO95526.1"/>
    <property type="molecule type" value="Genomic_DNA"/>
</dbReference>
<gene>
    <name evidence="1" type="ORF">KLDO_g3761</name>
</gene>
<dbReference type="Proteomes" id="UP000031516">
    <property type="component" value="Unassembled WGS sequence"/>
</dbReference>
<dbReference type="PANTHER" id="PTHR28015">
    <property type="entry name" value="ATP SYNTHASE ASSEMBLY FACTOR FMC1, MITOCHONDRIAL"/>
    <property type="match status" value="1"/>
</dbReference>
<protein>
    <submittedName>
        <fullName evidence="1">WGS project CCBQ000000000 data, contig 00015</fullName>
    </submittedName>
</protein>
<dbReference type="InterPro" id="IPR039196">
    <property type="entry name" value="Fmc1"/>
</dbReference>
<dbReference type="AlphaFoldDB" id="A0A0A8L8W7"/>
<dbReference type="OrthoDB" id="15893at2759"/>
<proteinExistence type="predicted"/>
<reference evidence="1 2" key="1">
    <citation type="submission" date="2014-03" db="EMBL/GenBank/DDBJ databases">
        <title>The genome of Kluyveromyces dobzhanskii.</title>
        <authorList>
            <person name="Nystedt B."/>
            <person name="Astrom S."/>
        </authorList>
    </citation>
    <scope>NUCLEOTIDE SEQUENCE [LARGE SCALE GENOMIC DNA]</scope>
    <source>
        <strain evidence="1 2">CBS 2104</strain>
    </source>
</reference>
<evidence type="ECO:0000313" key="2">
    <source>
        <dbReference type="Proteomes" id="UP000031516"/>
    </source>
</evidence>
<keyword evidence="2" id="KW-1185">Reference proteome</keyword>
<comment type="caution">
    <text evidence="1">The sequence shown here is derived from an EMBL/GenBank/DDBJ whole genome shotgun (WGS) entry which is preliminary data.</text>
</comment>